<keyword evidence="2" id="KW-1185">Reference proteome</keyword>
<evidence type="ECO:0000313" key="2">
    <source>
        <dbReference type="Proteomes" id="UP000642094"/>
    </source>
</evidence>
<gene>
    <name evidence="1" type="ORF">H6F41_15290</name>
</gene>
<dbReference type="PROSITE" id="PS51257">
    <property type="entry name" value="PROKAR_LIPOPROTEIN"/>
    <property type="match status" value="1"/>
</dbReference>
<dbReference type="EMBL" id="JACJQB010000041">
    <property type="protein sequence ID" value="MBD2189497.1"/>
    <property type="molecule type" value="Genomic_DNA"/>
</dbReference>
<dbReference type="Proteomes" id="UP000642094">
    <property type="component" value="Unassembled WGS sequence"/>
</dbReference>
<reference evidence="1 2" key="1">
    <citation type="journal article" date="2020" name="ISME J.">
        <title>Comparative genomics reveals insights into cyanobacterial evolution and habitat adaptation.</title>
        <authorList>
            <person name="Chen M.Y."/>
            <person name="Teng W.K."/>
            <person name="Zhao L."/>
            <person name="Hu C.X."/>
            <person name="Zhou Y.K."/>
            <person name="Han B.P."/>
            <person name="Song L.R."/>
            <person name="Shu W.S."/>
        </authorList>
    </citation>
    <scope>NUCLEOTIDE SEQUENCE [LARGE SCALE GENOMIC DNA]</scope>
    <source>
        <strain evidence="1 2">FACHB-723</strain>
    </source>
</reference>
<evidence type="ECO:0000313" key="1">
    <source>
        <dbReference type="EMBL" id="MBD2189497.1"/>
    </source>
</evidence>
<protein>
    <submittedName>
        <fullName evidence="1">Uncharacterized protein</fullName>
    </submittedName>
</protein>
<comment type="caution">
    <text evidence="1">The sequence shown here is derived from an EMBL/GenBank/DDBJ whole genome shotgun (WGS) entry which is preliminary data.</text>
</comment>
<accession>A0ABR7ZZV8</accession>
<sequence>MARKIFSLLLLPVVILGCALINSDKGNQASTASTPVISPVIATKSEN</sequence>
<name>A0ABR7ZZV8_9CYAN</name>
<proteinExistence type="predicted"/>
<organism evidence="1 2">
    <name type="scientific">Pseudanabaena mucicola FACHB-723</name>
    <dbReference type="NCBI Taxonomy" id="2692860"/>
    <lineage>
        <taxon>Bacteria</taxon>
        <taxon>Bacillati</taxon>
        <taxon>Cyanobacteriota</taxon>
        <taxon>Cyanophyceae</taxon>
        <taxon>Pseudanabaenales</taxon>
        <taxon>Pseudanabaenaceae</taxon>
        <taxon>Pseudanabaena</taxon>
    </lineage>
</organism>
<dbReference type="RefSeq" id="WP_190404325.1">
    <property type="nucleotide sequence ID" value="NZ_JACJQB010000041.1"/>
</dbReference>